<gene>
    <name evidence="1" type="ORF">SDC9_187124</name>
</gene>
<protein>
    <submittedName>
        <fullName evidence="1">Uncharacterized protein</fullName>
    </submittedName>
</protein>
<evidence type="ECO:0000313" key="1">
    <source>
        <dbReference type="EMBL" id="MPN39596.1"/>
    </source>
</evidence>
<reference evidence="1" key="1">
    <citation type="submission" date="2019-08" db="EMBL/GenBank/DDBJ databases">
        <authorList>
            <person name="Kucharzyk K."/>
            <person name="Murdoch R.W."/>
            <person name="Higgins S."/>
            <person name="Loffler F."/>
        </authorList>
    </citation>
    <scope>NUCLEOTIDE SEQUENCE</scope>
</reference>
<organism evidence="1">
    <name type="scientific">bioreactor metagenome</name>
    <dbReference type="NCBI Taxonomy" id="1076179"/>
    <lineage>
        <taxon>unclassified sequences</taxon>
        <taxon>metagenomes</taxon>
        <taxon>ecological metagenomes</taxon>
    </lineage>
</organism>
<comment type="caution">
    <text evidence="1">The sequence shown here is derived from an EMBL/GenBank/DDBJ whole genome shotgun (WGS) entry which is preliminary data.</text>
</comment>
<proteinExistence type="predicted"/>
<sequence>MTQHVHVVDRVRAGEHPRDQRHHLAAGVRALVSRDAQPRLGELVKPRGTREAEHRNQARGRHEIRIVEHRRHGSGSMLELHLRDASRLWELEP</sequence>
<dbReference type="AlphaFoldDB" id="A0A645HM24"/>
<dbReference type="EMBL" id="VSSQ01095502">
    <property type="protein sequence ID" value="MPN39596.1"/>
    <property type="molecule type" value="Genomic_DNA"/>
</dbReference>
<name>A0A645HM24_9ZZZZ</name>
<accession>A0A645HM24</accession>